<keyword evidence="1" id="KW-0378">Hydrolase</keyword>
<dbReference type="Proteomes" id="UP001214250">
    <property type="component" value="Chromosome 1"/>
</dbReference>
<feature type="domain" description="Sialate O-acetylesterase" evidence="2">
    <location>
        <begin position="4"/>
        <end position="144"/>
    </location>
</feature>
<protein>
    <submittedName>
        <fullName evidence="3">Sialate O-acetylesterase</fullName>
    </submittedName>
</protein>
<sequence length="153" mass="17589">MNLYKEEGRVYTRSLELLSDAQKKSPLKTEIKAILWLQGESDARDDGRYLSYEKNLLSLVDRYRKDLNNPELPFIACTIGSFLDKKRFARTEEINKILLSLPSKRKNTACVDARDITETIGDQVHFSKEAQKEIGKRFTAAYLKLQASENQGK</sequence>
<dbReference type="RefSeq" id="WP_274151812.1">
    <property type="nucleotide sequence ID" value="NZ_CP117811.1"/>
</dbReference>
<name>A0ABY7VVZ1_9BACT</name>
<dbReference type="Pfam" id="PF03629">
    <property type="entry name" value="SASA"/>
    <property type="match status" value="1"/>
</dbReference>
<evidence type="ECO:0000256" key="1">
    <source>
        <dbReference type="ARBA" id="ARBA00022801"/>
    </source>
</evidence>
<reference evidence="3 4" key="1">
    <citation type="submission" date="2023-02" db="EMBL/GenBank/DDBJ databases">
        <title>Genome sequence of Lentisphaera profundi SAORIC-696.</title>
        <authorList>
            <person name="Kim e."/>
            <person name="Cho J.-C."/>
            <person name="Choi A."/>
            <person name="Kang I."/>
        </authorList>
    </citation>
    <scope>NUCLEOTIDE SEQUENCE [LARGE SCALE GENOMIC DNA]</scope>
    <source>
        <strain evidence="3 4">SAORIC-696</strain>
    </source>
</reference>
<dbReference type="InterPro" id="IPR005181">
    <property type="entry name" value="SASA"/>
</dbReference>
<dbReference type="PANTHER" id="PTHR31988">
    <property type="entry name" value="ESTERASE, PUTATIVE (DUF303)-RELATED"/>
    <property type="match status" value="1"/>
</dbReference>
<dbReference type="EMBL" id="CP117811">
    <property type="protein sequence ID" value="WDE97439.1"/>
    <property type="molecule type" value="Genomic_DNA"/>
</dbReference>
<evidence type="ECO:0000313" key="3">
    <source>
        <dbReference type="EMBL" id="WDE97439.1"/>
    </source>
</evidence>
<proteinExistence type="predicted"/>
<evidence type="ECO:0000259" key="2">
    <source>
        <dbReference type="Pfam" id="PF03629"/>
    </source>
</evidence>
<keyword evidence="4" id="KW-1185">Reference proteome</keyword>
<evidence type="ECO:0000313" key="4">
    <source>
        <dbReference type="Proteomes" id="UP001214250"/>
    </source>
</evidence>
<dbReference type="PANTHER" id="PTHR31988:SF19">
    <property type="entry name" value="9-O-ACETYL-N-ACETYLNEURAMINIC ACID DEACETYLASE-RELATED"/>
    <property type="match status" value="1"/>
</dbReference>
<dbReference type="SUPFAM" id="SSF52266">
    <property type="entry name" value="SGNH hydrolase"/>
    <property type="match status" value="1"/>
</dbReference>
<organism evidence="3 4">
    <name type="scientific">Lentisphaera profundi</name>
    <dbReference type="NCBI Taxonomy" id="1658616"/>
    <lineage>
        <taxon>Bacteria</taxon>
        <taxon>Pseudomonadati</taxon>
        <taxon>Lentisphaerota</taxon>
        <taxon>Lentisphaeria</taxon>
        <taxon>Lentisphaerales</taxon>
        <taxon>Lentisphaeraceae</taxon>
        <taxon>Lentisphaera</taxon>
    </lineage>
</organism>
<accession>A0ABY7VVZ1</accession>
<dbReference type="Gene3D" id="3.40.50.1110">
    <property type="entry name" value="SGNH hydrolase"/>
    <property type="match status" value="1"/>
</dbReference>
<dbReference type="InterPro" id="IPR036514">
    <property type="entry name" value="SGNH_hydro_sf"/>
</dbReference>
<dbReference type="InterPro" id="IPR052940">
    <property type="entry name" value="Carb_Esterase_6"/>
</dbReference>
<gene>
    <name evidence="3" type="ORF">PQO03_05055</name>
</gene>